<name>A0A5B6VNU4_9ROSI</name>
<keyword evidence="4" id="KW-0808">Transferase</keyword>
<dbReference type="SUPFAM" id="SSF56672">
    <property type="entry name" value="DNA/RNA polymerases"/>
    <property type="match status" value="1"/>
</dbReference>
<dbReference type="PROSITE" id="PS50158">
    <property type="entry name" value="ZF_CCHC"/>
    <property type="match status" value="1"/>
</dbReference>
<evidence type="ECO:0000256" key="1">
    <source>
        <dbReference type="PROSITE-ProRule" id="PRU00047"/>
    </source>
</evidence>
<dbReference type="OrthoDB" id="1751572at2759"/>
<dbReference type="Gene3D" id="4.10.60.10">
    <property type="entry name" value="Zinc finger, CCHC-type"/>
    <property type="match status" value="1"/>
</dbReference>
<gene>
    <name evidence="4" type="ORF">EPI10_016510</name>
</gene>
<dbReference type="GO" id="GO:0008270">
    <property type="term" value="F:zinc ion binding"/>
    <property type="evidence" value="ECO:0007669"/>
    <property type="project" value="UniProtKB-KW"/>
</dbReference>
<evidence type="ECO:0000256" key="2">
    <source>
        <dbReference type="SAM" id="MobiDB-lite"/>
    </source>
</evidence>
<dbReference type="InterPro" id="IPR043502">
    <property type="entry name" value="DNA/RNA_pol_sf"/>
</dbReference>
<keyword evidence="1" id="KW-0863">Zinc-finger</keyword>
<feature type="compositionally biased region" description="Basic and acidic residues" evidence="2">
    <location>
        <begin position="55"/>
        <end position="64"/>
    </location>
</feature>
<feature type="compositionally biased region" description="Polar residues" evidence="2">
    <location>
        <begin position="45"/>
        <end position="54"/>
    </location>
</feature>
<accession>A0A5B6VNU4</accession>
<dbReference type="Gene3D" id="3.30.70.270">
    <property type="match status" value="2"/>
</dbReference>
<dbReference type="AlphaFoldDB" id="A0A5B6VNU4"/>
<dbReference type="GO" id="GO:0003964">
    <property type="term" value="F:RNA-directed DNA polymerase activity"/>
    <property type="evidence" value="ECO:0007669"/>
    <property type="project" value="UniProtKB-KW"/>
</dbReference>
<dbReference type="PANTHER" id="PTHR37984">
    <property type="entry name" value="PROTEIN CBG26694"/>
    <property type="match status" value="1"/>
</dbReference>
<keyword evidence="5" id="KW-1185">Reference proteome</keyword>
<comment type="caution">
    <text evidence="4">The sequence shown here is derived from an EMBL/GenBank/DDBJ whole genome shotgun (WGS) entry which is preliminary data.</text>
</comment>
<dbReference type="EMBL" id="SMMG02000006">
    <property type="protein sequence ID" value="KAA3470832.1"/>
    <property type="molecule type" value="Genomic_DNA"/>
</dbReference>
<dbReference type="InterPro" id="IPR012337">
    <property type="entry name" value="RNaseH-like_sf"/>
</dbReference>
<protein>
    <submittedName>
        <fullName evidence="4">Reverse transcriptase</fullName>
    </submittedName>
</protein>
<keyword evidence="1" id="KW-0862">Zinc</keyword>
<dbReference type="Gene3D" id="3.30.420.10">
    <property type="entry name" value="Ribonuclease H-like superfamily/Ribonuclease H"/>
    <property type="match status" value="1"/>
</dbReference>
<dbReference type="Proteomes" id="UP000325315">
    <property type="component" value="Unassembled WGS sequence"/>
</dbReference>
<dbReference type="InterPro" id="IPR050951">
    <property type="entry name" value="Retrovirus_Pol_polyprotein"/>
</dbReference>
<dbReference type="InterPro" id="IPR036875">
    <property type="entry name" value="Znf_CCHC_sf"/>
</dbReference>
<reference evidence="5" key="1">
    <citation type="journal article" date="2019" name="Plant Biotechnol. J.">
        <title>Genome sequencing of the Australian wild diploid species Gossypium australe highlights disease resistance and delayed gland morphogenesis.</title>
        <authorList>
            <person name="Cai Y."/>
            <person name="Cai X."/>
            <person name="Wang Q."/>
            <person name="Wang P."/>
            <person name="Zhang Y."/>
            <person name="Cai C."/>
            <person name="Xu Y."/>
            <person name="Wang K."/>
            <person name="Zhou Z."/>
            <person name="Wang C."/>
            <person name="Geng S."/>
            <person name="Li B."/>
            <person name="Dong Q."/>
            <person name="Hou Y."/>
            <person name="Wang H."/>
            <person name="Ai P."/>
            <person name="Liu Z."/>
            <person name="Yi F."/>
            <person name="Sun M."/>
            <person name="An G."/>
            <person name="Cheng J."/>
            <person name="Zhang Y."/>
            <person name="Shi Q."/>
            <person name="Xie Y."/>
            <person name="Shi X."/>
            <person name="Chang Y."/>
            <person name="Huang F."/>
            <person name="Chen Y."/>
            <person name="Hong S."/>
            <person name="Mi L."/>
            <person name="Sun Q."/>
            <person name="Zhang L."/>
            <person name="Zhou B."/>
            <person name="Peng R."/>
            <person name="Zhang X."/>
            <person name="Liu F."/>
        </authorList>
    </citation>
    <scope>NUCLEOTIDE SEQUENCE [LARGE SCALE GENOMIC DNA]</scope>
    <source>
        <strain evidence="5">cv. PA1801</strain>
    </source>
</reference>
<dbReference type="SUPFAM" id="SSF57756">
    <property type="entry name" value="Retrovirus zinc finger-like domains"/>
    <property type="match status" value="1"/>
</dbReference>
<dbReference type="InterPro" id="IPR001878">
    <property type="entry name" value="Znf_CCHC"/>
</dbReference>
<dbReference type="SUPFAM" id="SSF53098">
    <property type="entry name" value="Ribonuclease H-like"/>
    <property type="match status" value="1"/>
</dbReference>
<feature type="domain" description="CCHC-type" evidence="3">
    <location>
        <begin position="6"/>
        <end position="21"/>
    </location>
</feature>
<proteinExistence type="predicted"/>
<organism evidence="4 5">
    <name type="scientific">Gossypium australe</name>
    <dbReference type="NCBI Taxonomy" id="47621"/>
    <lineage>
        <taxon>Eukaryota</taxon>
        <taxon>Viridiplantae</taxon>
        <taxon>Streptophyta</taxon>
        <taxon>Embryophyta</taxon>
        <taxon>Tracheophyta</taxon>
        <taxon>Spermatophyta</taxon>
        <taxon>Magnoliopsida</taxon>
        <taxon>eudicotyledons</taxon>
        <taxon>Gunneridae</taxon>
        <taxon>Pentapetalae</taxon>
        <taxon>rosids</taxon>
        <taxon>malvids</taxon>
        <taxon>Malvales</taxon>
        <taxon>Malvaceae</taxon>
        <taxon>Malvoideae</taxon>
        <taxon>Gossypium</taxon>
    </lineage>
</organism>
<dbReference type="Pfam" id="PF08284">
    <property type="entry name" value="RVP_2"/>
    <property type="match status" value="1"/>
</dbReference>
<dbReference type="PANTHER" id="PTHR37984:SF5">
    <property type="entry name" value="PROTEIN NYNRIN-LIKE"/>
    <property type="match status" value="1"/>
</dbReference>
<evidence type="ECO:0000313" key="4">
    <source>
        <dbReference type="EMBL" id="KAA3470832.1"/>
    </source>
</evidence>
<dbReference type="InterPro" id="IPR036397">
    <property type="entry name" value="RNaseH_sf"/>
</dbReference>
<keyword evidence="4" id="KW-0695">RNA-directed DNA polymerase</keyword>
<evidence type="ECO:0000259" key="3">
    <source>
        <dbReference type="PROSITE" id="PS50158"/>
    </source>
</evidence>
<dbReference type="Gene3D" id="3.10.10.10">
    <property type="entry name" value="HIV Type 1 Reverse Transcriptase, subunit A, domain 1"/>
    <property type="match status" value="1"/>
</dbReference>
<dbReference type="Pfam" id="PF00098">
    <property type="entry name" value="zf-CCHC"/>
    <property type="match status" value="1"/>
</dbReference>
<keyword evidence="4" id="KW-0548">Nucleotidyltransferase</keyword>
<keyword evidence="1" id="KW-0479">Metal-binding</keyword>
<evidence type="ECO:0000313" key="5">
    <source>
        <dbReference type="Proteomes" id="UP000325315"/>
    </source>
</evidence>
<sequence>MNNKACFRCGSQDHFIRDCPELTEKDKFQNARPSNTTARGRPPRNMSNVTSSKGATKDSAVRSEARTPARAYAIHAREDASSPNVITGTFSLYDTNVIALIDPGWTHSYNCINLVSSKILPIESTKFVIKVSNPLGKYGLSSELLVVISTMLDQKYVRKHCDTYLAYVLDTKVSKSKIESMPVVCEYPDVFSVELHGLPPIREVEFAVELVPGISPILIAPYIMAPTELKELKVQLQELTDRGFAQRSFLPWGAPILFVKKKDGLMRLCIDCCQLNKHAEHLRIVLQILRDKQLFAKFSKCEFWLQEVGFLWHILSAEGIQVDPSKVSAVVDWKPPGNVSEVRSFMGLAGYYQCFVKGFSMIATLMTRLLQKDVKFGWSEKCQQRFEKLKALLTEAPVLVQPKSGLPLSPKKKDAIWVIVDRLTKSAHFILVRIDFSLDRLAELYVSEIVKLHGVPVSIISDRDPSFQSSIKMASYEALYGRKCRTPLYSTKLSDKKFHGVDLVRETEDKVKVIRDSLKAASDRQKSYAD</sequence>
<dbReference type="GO" id="GO:0003676">
    <property type="term" value="F:nucleic acid binding"/>
    <property type="evidence" value="ECO:0007669"/>
    <property type="project" value="InterPro"/>
</dbReference>
<feature type="region of interest" description="Disordered" evidence="2">
    <location>
        <begin position="26"/>
        <end position="64"/>
    </location>
</feature>
<dbReference type="InterPro" id="IPR043128">
    <property type="entry name" value="Rev_trsase/Diguanyl_cyclase"/>
</dbReference>
<dbReference type="FunFam" id="3.30.70.270:FF:000020">
    <property type="entry name" value="Transposon Tf2-6 polyprotein-like Protein"/>
    <property type="match status" value="1"/>
</dbReference>
<dbReference type="SMART" id="SM00343">
    <property type="entry name" value="ZnF_C2HC"/>
    <property type="match status" value="1"/>
</dbReference>